<evidence type="ECO:0000313" key="4">
    <source>
        <dbReference type="Proteomes" id="UP001149163"/>
    </source>
</evidence>
<keyword evidence="2" id="KW-0812">Transmembrane</keyword>
<proteinExistence type="predicted"/>
<protein>
    <submittedName>
        <fullName evidence="3">Uncharacterized protein</fullName>
    </submittedName>
</protein>
<keyword evidence="2" id="KW-1133">Transmembrane helix</keyword>
<dbReference type="EMBL" id="JAPQKN010000002">
    <property type="protein sequence ID" value="KAJ5168216.1"/>
    <property type="molecule type" value="Genomic_DNA"/>
</dbReference>
<dbReference type="AlphaFoldDB" id="A0A9W9I5E1"/>
<feature type="transmembrane region" description="Helical" evidence="2">
    <location>
        <begin position="310"/>
        <end position="340"/>
    </location>
</feature>
<evidence type="ECO:0000256" key="1">
    <source>
        <dbReference type="SAM" id="MobiDB-lite"/>
    </source>
</evidence>
<reference evidence="3" key="1">
    <citation type="submission" date="2022-11" db="EMBL/GenBank/DDBJ databases">
        <authorList>
            <person name="Petersen C."/>
        </authorList>
    </citation>
    <scope>NUCLEOTIDE SEQUENCE</scope>
    <source>
        <strain evidence="3">IBT 26290</strain>
    </source>
</reference>
<reference evidence="3" key="2">
    <citation type="journal article" date="2023" name="IMA Fungus">
        <title>Comparative genomic study of the Penicillium genus elucidates a diverse pangenome and 15 lateral gene transfer events.</title>
        <authorList>
            <person name="Petersen C."/>
            <person name="Sorensen T."/>
            <person name="Nielsen M.R."/>
            <person name="Sondergaard T.E."/>
            <person name="Sorensen J.L."/>
            <person name="Fitzpatrick D.A."/>
            <person name="Frisvad J.C."/>
            <person name="Nielsen K.L."/>
        </authorList>
    </citation>
    <scope>NUCLEOTIDE SEQUENCE</scope>
    <source>
        <strain evidence="3">IBT 26290</strain>
    </source>
</reference>
<evidence type="ECO:0000313" key="3">
    <source>
        <dbReference type="EMBL" id="KAJ5168216.1"/>
    </source>
</evidence>
<evidence type="ECO:0000256" key="2">
    <source>
        <dbReference type="SAM" id="Phobius"/>
    </source>
</evidence>
<feature type="region of interest" description="Disordered" evidence="1">
    <location>
        <begin position="449"/>
        <end position="490"/>
    </location>
</feature>
<dbReference type="RefSeq" id="XP_056544677.1">
    <property type="nucleotide sequence ID" value="XM_056685935.1"/>
</dbReference>
<gene>
    <name evidence="3" type="ORF">N7482_003810</name>
</gene>
<dbReference type="OrthoDB" id="3789824at2759"/>
<feature type="transmembrane region" description="Helical" evidence="2">
    <location>
        <begin position="212"/>
        <end position="235"/>
    </location>
</feature>
<accession>A0A9W9I5E1</accession>
<keyword evidence="4" id="KW-1185">Reference proteome</keyword>
<dbReference type="Proteomes" id="UP001149163">
    <property type="component" value="Unassembled WGS sequence"/>
</dbReference>
<keyword evidence="2" id="KW-0472">Membrane</keyword>
<feature type="transmembrane region" description="Helical" evidence="2">
    <location>
        <begin position="247"/>
        <end position="266"/>
    </location>
</feature>
<feature type="region of interest" description="Disordered" evidence="1">
    <location>
        <begin position="110"/>
        <end position="132"/>
    </location>
</feature>
<sequence length="490" mass="54595">MATNMLASQCEDPQFIFTNFTTFGSCYDGYHQAPGSNYTSVVQTCLRDYCKDMDPDIGGCVGFNNGSTTLNFTVYTLENWGYEYFASDVSKPHIPESSMISPRQLTLLRSSSPTSCKSSSSSTSGSSSAPSASFPRLLTFLQRHRTGSRARRPANGIMARTRAFLSLHNVALKHTLVEFQETQCFFMIASQAAILMTKTSNKVFDAVTLHQLWANNGVAGMVSTAGVFPIVLGMWSLEKMHSTPRWIFVLSVGTVILAEVAMSWTIHAPTIKQLVPIENHTWPESCGHHVPPLIWCASPSFYDAYGPVGIFYHFLNPFCLAVFVITCLVYLCPWAGWVVVRLSLMETPLGRLFLARPHRQIRRVMDSKWGSRLFVRVGPKVLTVAVEILLVVCTFLDVVCFAFFYYYGFIDFGSWSFGQIVAITIWFPVISKYCYWTFFGTDSGSGMRVPRPPKNVPGEVQEPESEVELSGLDQETLPSSSKALTEQPKG</sequence>
<dbReference type="GeneID" id="81425111"/>
<name>A0A9W9I5E1_9EURO</name>
<organism evidence="3 4">
    <name type="scientific">Penicillium canariense</name>
    <dbReference type="NCBI Taxonomy" id="189055"/>
    <lineage>
        <taxon>Eukaryota</taxon>
        <taxon>Fungi</taxon>
        <taxon>Dikarya</taxon>
        <taxon>Ascomycota</taxon>
        <taxon>Pezizomycotina</taxon>
        <taxon>Eurotiomycetes</taxon>
        <taxon>Eurotiomycetidae</taxon>
        <taxon>Eurotiales</taxon>
        <taxon>Aspergillaceae</taxon>
        <taxon>Penicillium</taxon>
    </lineage>
</organism>
<feature type="transmembrane region" description="Helical" evidence="2">
    <location>
        <begin position="381"/>
        <end position="406"/>
    </location>
</feature>
<comment type="caution">
    <text evidence="3">The sequence shown here is derived from an EMBL/GenBank/DDBJ whole genome shotgun (WGS) entry which is preliminary data.</text>
</comment>